<dbReference type="Pfam" id="PF12870">
    <property type="entry name" value="DUF4878"/>
    <property type="match status" value="1"/>
</dbReference>
<feature type="region of interest" description="Disordered" evidence="1">
    <location>
        <begin position="1"/>
        <end position="20"/>
    </location>
</feature>
<proteinExistence type="predicted"/>
<dbReference type="AlphaFoldDB" id="A0A841BPA9"/>
<evidence type="ECO:0000256" key="1">
    <source>
        <dbReference type="SAM" id="MobiDB-lite"/>
    </source>
</evidence>
<sequence length="157" mass="17021">MSYSPPPDSFTPPPTAQAPKPKRTLRTVLIIVGIVLVLCCGGLGIGGYLLYRGIDEATGPANDATDAFIDDIEAGAYPQAYARYCDQVQRRISEETFVRTQSARPKITGHEITGTSVSNINGRVSARVTVKATQADGTIFTQTFVLVRPDETWQICE</sequence>
<dbReference type="EMBL" id="JACHMN010000002">
    <property type="protein sequence ID" value="MBB5868650.1"/>
    <property type="molecule type" value="Genomic_DNA"/>
</dbReference>
<comment type="caution">
    <text evidence="4">The sequence shown here is derived from an EMBL/GenBank/DDBJ whole genome shotgun (WGS) entry which is preliminary data.</text>
</comment>
<evidence type="ECO:0000256" key="2">
    <source>
        <dbReference type="SAM" id="Phobius"/>
    </source>
</evidence>
<keyword evidence="2" id="KW-0812">Transmembrane</keyword>
<evidence type="ECO:0000313" key="5">
    <source>
        <dbReference type="Proteomes" id="UP000587527"/>
    </source>
</evidence>
<keyword evidence="2" id="KW-1133">Transmembrane helix</keyword>
<reference evidence="4 5" key="1">
    <citation type="submission" date="2020-08" db="EMBL/GenBank/DDBJ databases">
        <title>Sequencing the genomes of 1000 actinobacteria strains.</title>
        <authorList>
            <person name="Klenk H.-P."/>
        </authorList>
    </citation>
    <scope>NUCLEOTIDE SEQUENCE [LARGE SCALE GENOMIC DNA]</scope>
    <source>
        <strain evidence="4 5">DSM 45362</strain>
    </source>
</reference>
<evidence type="ECO:0000313" key="4">
    <source>
        <dbReference type="EMBL" id="MBB5868650.1"/>
    </source>
</evidence>
<dbReference type="InterPro" id="IPR024267">
    <property type="entry name" value="DUF4878"/>
</dbReference>
<keyword evidence="2" id="KW-0472">Membrane</keyword>
<evidence type="ECO:0000259" key="3">
    <source>
        <dbReference type="Pfam" id="PF12870"/>
    </source>
</evidence>
<protein>
    <recommendedName>
        <fullName evidence="3">DUF4878 domain-containing protein</fullName>
    </recommendedName>
</protein>
<accession>A0A841BPA9</accession>
<feature type="domain" description="DUF4878" evidence="3">
    <location>
        <begin position="61"/>
        <end position="156"/>
    </location>
</feature>
<organism evidence="4 5">
    <name type="scientific">Allocatelliglobosispora scoriae</name>
    <dbReference type="NCBI Taxonomy" id="643052"/>
    <lineage>
        <taxon>Bacteria</taxon>
        <taxon>Bacillati</taxon>
        <taxon>Actinomycetota</taxon>
        <taxon>Actinomycetes</taxon>
        <taxon>Micromonosporales</taxon>
        <taxon>Micromonosporaceae</taxon>
        <taxon>Allocatelliglobosispora</taxon>
    </lineage>
</organism>
<feature type="compositionally biased region" description="Pro residues" evidence="1">
    <location>
        <begin position="1"/>
        <end position="16"/>
    </location>
</feature>
<dbReference type="RefSeq" id="WP_184834736.1">
    <property type="nucleotide sequence ID" value="NZ_JACHMN010000002.1"/>
</dbReference>
<keyword evidence="5" id="KW-1185">Reference proteome</keyword>
<name>A0A841BPA9_9ACTN</name>
<feature type="transmembrane region" description="Helical" evidence="2">
    <location>
        <begin position="28"/>
        <end position="51"/>
    </location>
</feature>
<dbReference type="Proteomes" id="UP000587527">
    <property type="component" value="Unassembled WGS sequence"/>
</dbReference>
<gene>
    <name evidence="4" type="ORF">F4553_002029</name>
</gene>